<keyword evidence="3 5" id="KW-0378">Hydrolase</keyword>
<dbReference type="SUPFAM" id="SSF53474">
    <property type="entry name" value="alpha/beta-Hydrolases"/>
    <property type="match status" value="1"/>
</dbReference>
<evidence type="ECO:0000313" key="7">
    <source>
        <dbReference type="EMBL" id="CAL8110788.1"/>
    </source>
</evidence>
<evidence type="ECO:0000256" key="1">
    <source>
        <dbReference type="ARBA" id="ARBA00005964"/>
    </source>
</evidence>
<evidence type="ECO:0000313" key="8">
    <source>
        <dbReference type="Proteomes" id="UP001642540"/>
    </source>
</evidence>
<dbReference type="InterPro" id="IPR019826">
    <property type="entry name" value="Carboxylesterase_B_AS"/>
</dbReference>
<gene>
    <name evidence="7" type="ORF">ODALV1_LOCUS14445</name>
</gene>
<dbReference type="Pfam" id="PF00135">
    <property type="entry name" value="COesterase"/>
    <property type="match status" value="1"/>
</dbReference>
<keyword evidence="4" id="KW-0325">Glycoprotein</keyword>
<reference evidence="7 8" key="1">
    <citation type="submission" date="2024-08" db="EMBL/GenBank/DDBJ databases">
        <authorList>
            <person name="Cucini C."/>
            <person name="Frati F."/>
        </authorList>
    </citation>
    <scope>NUCLEOTIDE SEQUENCE [LARGE SCALE GENOMIC DNA]</scope>
</reference>
<dbReference type="InterPro" id="IPR029058">
    <property type="entry name" value="AB_hydrolase_fold"/>
</dbReference>
<feature type="domain" description="Carboxylesterase type B" evidence="6">
    <location>
        <begin position="53"/>
        <end position="252"/>
    </location>
</feature>
<feature type="chain" id="PRO_5045007017" description="Carboxylic ester hydrolase" evidence="5">
    <location>
        <begin position="28"/>
        <end position="260"/>
    </location>
</feature>
<dbReference type="PROSITE" id="PS00122">
    <property type="entry name" value="CARBOXYLESTERASE_B_1"/>
    <property type="match status" value="1"/>
</dbReference>
<dbReference type="PANTHER" id="PTHR43142:SF1">
    <property type="entry name" value="CARBOXYLIC ESTER HYDROLASE"/>
    <property type="match status" value="1"/>
</dbReference>
<proteinExistence type="inferred from homology"/>
<evidence type="ECO:0000256" key="5">
    <source>
        <dbReference type="RuleBase" id="RU361235"/>
    </source>
</evidence>
<keyword evidence="5" id="KW-0732">Signal</keyword>
<accession>A0ABP1QS01</accession>
<dbReference type="Gene3D" id="3.40.50.1820">
    <property type="entry name" value="alpha/beta hydrolase"/>
    <property type="match status" value="1"/>
</dbReference>
<evidence type="ECO:0000256" key="3">
    <source>
        <dbReference type="ARBA" id="ARBA00022801"/>
    </source>
</evidence>
<dbReference type="InterPro" id="IPR002018">
    <property type="entry name" value="CarbesteraseB"/>
</dbReference>
<keyword evidence="8" id="KW-1185">Reference proteome</keyword>
<dbReference type="Proteomes" id="UP001642540">
    <property type="component" value="Unassembled WGS sequence"/>
</dbReference>
<dbReference type="EC" id="3.1.1.-" evidence="5"/>
<dbReference type="EMBL" id="CAXLJM020000046">
    <property type="protein sequence ID" value="CAL8110788.1"/>
    <property type="molecule type" value="Genomic_DNA"/>
</dbReference>
<evidence type="ECO:0000256" key="4">
    <source>
        <dbReference type="ARBA" id="ARBA00023180"/>
    </source>
</evidence>
<keyword evidence="2" id="KW-0719">Serine esterase</keyword>
<name>A0ABP1QS01_9HEXA</name>
<feature type="signal peptide" evidence="5">
    <location>
        <begin position="1"/>
        <end position="27"/>
    </location>
</feature>
<sequence>MLFTAVHLANLLFSLPCIFFNCQYLRPAPVTSIENSPVEQLTDRVERSYDAPDPIVNTTNGMVEGYLMGVFNRKIYAFESIAFGESPVGALRWRDPVPKRPWSGVRQAKKISTECLQFNLPRFFRVLGQEDCLQLNIYTPQVPSGDYNPKFAVMVFIHGGSFIMGTAADYGPAYLMQENIILVTINYRVGVLGFLSTGDDEGLGNWGLKDQALAIKWVHDNIVNFGGDPTKITISGHSSGAACVHLHMISSTNVAKGLYL</sequence>
<evidence type="ECO:0000256" key="2">
    <source>
        <dbReference type="ARBA" id="ARBA00022487"/>
    </source>
</evidence>
<comment type="caution">
    <text evidence="7">The sequence shown here is derived from an EMBL/GenBank/DDBJ whole genome shotgun (WGS) entry which is preliminary data.</text>
</comment>
<dbReference type="PANTHER" id="PTHR43142">
    <property type="entry name" value="CARBOXYLIC ESTER HYDROLASE"/>
    <property type="match status" value="1"/>
</dbReference>
<organism evidence="7 8">
    <name type="scientific">Orchesella dallaii</name>
    <dbReference type="NCBI Taxonomy" id="48710"/>
    <lineage>
        <taxon>Eukaryota</taxon>
        <taxon>Metazoa</taxon>
        <taxon>Ecdysozoa</taxon>
        <taxon>Arthropoda</taxon>
        <taxon>Hexapoda</taxon>
        <taxon>Collembola</taxon>
        <taxon>Entomobryomorpha</taxon>
        <taxon>Entomobryoidea</taxon>
        <taxon>Orchesellidae</taxon>
        <taxon>Orchesellinae</taxon>
        <taxon>Orchesella</taxon>
    </lineage>
</organism>
<comment type="similarity">
    <text evidence="1 5">Belongs to the type-B carboxylesterase/lipase family.</text>
</comment>
<evidence type="ECO:0000259" key="6">
    <source>
        <dbReference type="Pfam" id="PF00135"/>
    </source>
</evidence>
<protein>
    <recommendedName>
        <fullName evidence="5">Carboxylic ester hydrolase</fullName>
        <ecNumber evidence="5">3.1.1.-</ecNumber>
    </recommendedName>
</protein>